<dbReference type="SUPFAM" id="SSF56601">
    <property type="entry name" value="beta-lactamase/transpeptidase-like"/>
    <property type="match status" value="1"/>
</dbReference>
<dbReference type="EMBL" id="JABMOJ010000089">
    <property type="protein sequence ID" value="NQV64228.1"/>
    <property type="molecule type" value="Genomic_DNA"/>
</dbReference>
<accession>A0A973A803</accession>
<proteinExistence type="predicted"/>
<evidence type="ECO:0000313" key="3">
    <source>
        <dbReference type="Proteomes" id="UP000754644"/>
    </source>
</evidence>
<comment type="caution">
    <text evidence="2">The sequence shown here is derived from an EMBL/GenBank/DDBJ whole genome shotgun (WGS) entry which is preliminary data.</text>
</comment>
<dbReference type="InterPro" id="IPR001466">
    <property type="entry name" value="Beta-lactam-related"/>
</dbReference>
<sequence>VWAAAAGLPLASPESVGMSSERLARIRPAMQRYIDAQLVPGTVTIIARRGKVVHFEAQGFMDVEQATPMREDAIFRIASMSKPVTSVALMMLWEEGKFQLNDPVSKYLPEFSDQRVSTTGDASGATGELVALKRPATIRDMLTHTAGMANNYVGNTEFYQRETAVRADDDMDSYIKRLARLPLNYQPGTAWQYSHATDVVGRLVEVLSGQPLDIFMQTRIFEPLQMTDTHFFLDDTQGGRLMSQYRPGDDNRIQLQDPGSNASRWISGPKKVFRGAGGLVSTAHDYVRFQQAMLNGGELEQTRLLAPMTVALMMDNHTGDLPLWLAGPGMGFGLGWAAVTDRGKAASPLSEGSVYWGGAYCTLAWIDREQELIGILMTQVRPYGHLSIRQDFQVLVAQAVME</sequence>
<dbReference type="InterPro" id="IPR050789">
    <property type="entry name" value="Diverse_Enzym_Activities"/>
</dbReference>
<evidence type="ECO:0000259" key="1">
    <source>
        <dbReference type="Pfam" id="PF00144"/>
    </source>
</evidence>
<dbReference type="Pfam" id="PF00144">
    <property type="entry name" value="Beta-lactamase"/>
    <property type="match status" value="1"/>
</dbReference>
<feature type="non-terminal residue" evidence="2">
    <location>
        <position position="1"/>
    </location>
</feature>
<dbReference type="PANTHER" id="PTHR43283">
    <property type="entry name" value="BETA-LACTAMASE-RELATED"/>
    <property type="match status" value="1"/>
</dbReference>
<dbReference type="AlphaFoldDB" id="A0A973A803"/>
<dbReference type="InterPro" id="IPR012338">
    <property type="entry name" value="Beta-lactam/transpept-like"/>
</dbReference>
<dbReference type="Gene3D" id="3.40.710.10">
    <property type="entry name" value="DD-peptidase/beta-lactamase superfamily"/>
    <property type="match status" value="1"/>
</dbReference>
<protein>
    <submittedName>
        <fullName evidence="2">Beta-lactamase family protein</fullName>
    </submittedName>
</protein>
<organism evidence="2 3">
    <name type="scientific">SAR86 cluster bacterium</name>
    <dbReference type="NCBI Taxonomy" id="2030880"/>
    <lineage>
        <taxon>Bacteria</taxon>
        <taxon>Pseudomonadati</taxon>
        <taxon>Pseudomonadota</taxon>
        <taxon>Gammaproteobacteria</taxon>
        <taxon>SAR86 cluster</taxon>
    </lineage>
</organism>
<dbReference type="Proteomes" id="UP000754644">
    <property type="component" value="Unassembled WGS sequence"/>
</dbReference>
<reference evidence="2" key="1">
    <citation type="submission" date="2020-05" db="EMBL/GenBank/DDBJ databases">
        <title>Sulfur intermediates as new biogeochemical hubs in an aquatic model microbial ecosystem.</title>
        <authorList>
            <person name="Vigneron A."/>
        </authorList>
    </citation>
    <scope>NUCLEOTIDE SEQUENCE</scope>
    <source>
        <strain evidence="2">Bin.250</strain>
    </source>
</reference>
<gene>
    <name evidence="2" type="ORF">HQ497_02585</name>
</gene>
<feature type="domain" description="Beta-lactamase-related" evidence="1">
    <location>
        <begin position="30"/>
        <end position="383"/>
    </location>
</feature>
<dbReference type="PANTHER" id="PTHR43283:SF3">
    <property type="entry name" value="BETA-LACTAMASE FAMILY PROTEIN (AFU_ORTHOLOGUE AFUA_5G07500)"/>
    <property type="match status" value="1"/>
</dbReference>
<name>A0A973A803_9GAMM</name>
<evidence type="ECO:0000313" key="2">
    <source>
        <dbReference type="EMBL" id="NQV64228.1"/>
    </source>
</evidence>